<evidence type="ECO:0000256" key="3">
    <source>
        <dbReference type="ARBA" id="ARBA00022840"/>
    </source>
</evidence>
<comment type="caution">
    <text evidence="5">The sequence shown here is derived from an EMBL/GenBank/DDBJ whole genome shotgun (WGS) entry which is preliminary data.</text>
</comment>
<dbReference type="SMART" id="SM00382">
    <property type="entry name" value="AAA"/>
    <property type="match status" value="1"/>
</dbReference>
<dbReference type="GO" id="GO:0005524">
    <property type="term" value="F:ATP binding"/>
    <property type="evidence" value="ECO:0007669"/>
    <property type="project" value="UniProtKB-KW"/>
</dbReference>
<reference evidence="5 6" key="1">
    <citation type="submission" date="2017-09" db="EMBL/GenBank/DDBJ databases">
        <title>Large-scale bioinformatics analysis of Bacillus genomes uncovers conserved roles of natural products in bacterial physiology.</title>
        <authorList>
            <consortium name="Agbiome Team Llc"/>
            <person name="Bleich R.M."/>
            <person name="Grubbs K.J."/>
            <person name="Santa Maria K.C."/>
            <person name="Allen S.E."/>
            <person name="Farag S."/>
            <person name="Shank E.A."/>
            <person name="Bowers A."/>
        </authorList>
    </citation>
    <scope>NUCLEOTIDE SEQUENCE [LARGE SCALE GENOMIC DNA]</scope>
    <source>
        <strain evidence="5 6">AFS053130</strain>
    </source>
</reference>
<evidence type="ECO:0000313" key="6">
    <source>
        <dbReference type="Proteomes" id="UP000222054"/>
    </source>
</evidence>
<feature type="domain" description="ABC transporter" evidence="4">
    <location>
        <begin position="6"/>
        <end position="230"/>
    </location>
</feature>
<dbReference type="PANTHER" id="PTHR42711">
    <property type="entry name" value="ABC TRANSPORTER ATP-BINDING PROTEIN"/>
    <property type="match status" value="1"/>
</dbReference>
<dbReference type="CDD" id="cd03230">
    <property type="entry name" value="ABC_DR_subfamily_A"/>
    <property type="match status" value="1"/>
</dbReference>
<proteinExistence type="predicted"/>
<dbReference type="InterPro" id="IPR003593">
    <property type="entry name" value="AAA+_ATPase"/>
</dbReference>
<dbReference type="InterPro" id="IPR017871">
    <property type="entry name" value="ABC_transporter-like_CS"/>
</dbReference>
<dbReference type="AlphaFoldDB" id="A0A2B9DLN3"/>
<sequence length="295" mass="32957">MDTTIIKLENVTKSFENKKVLNNIDLNIQKGSIVTILGSNGAGKSTIIGIMLGLIRQTSGNVELFGNNPTNNSVKQRIGVMLQEVSVINLLTVKETINLFRSYYKNSLPMDLLLEISGLKEEQDVISTKLSGGQKRRLNFALAMCGNPDLLFLDEPTVGMDITSRQLFWDSLKKLIKENNKTVILTTHYLEEADSVSDRIIFLDKGAIIADGSPKELKAQVCSSYISFKMNQCIDEKELKQLSCVNSVEIKEKNVKIESSNIESTLKVLMSKNYDISALEVQNSSLEDYYRKVTS</sequence>
<evidence type="ECO:0000313" key="5">
    <source>
        <dbReference type="EMBL" id="PGM93608.1"/>
    </source>
</evidence>
<dbReference type="EMBL" id="NUHO01000046">
    <property type="protein sequence ID" value="PGM93608.1"/>
    <property type="molecule type" value="Genomic_DNA"/>
</dbReference>
<gene>
    <name evidence="5" type="ORF">CN958_12485</name>
</gene>
<dbReference type="PROSITE" id="PS50893">
    <property type="entry name" value="ABC_TRANSPORTER_2"/>
    <property type="match status" value="1"/>
</dbReference>
<dbReference type="InterPro" id="IPR003439">
    <property type="entry name" value="ABC_transporter-like_ATP-bd"/>
</dbReference>
<dbReference type="RefSeq" id="WP_002169247.1">
    <property type="nucleotide sequence ID" value="NZ_NUHO01000046.1"/>
</dbReference>
<name>A0A2B9DLN3_BACCE</name>
<dbReference type="Pfam" id="PF00005">
    <property type="entry name" value="ABC_tran"/>
    <property type="match status" value="1"/>
</dbReference>
<keyword evidence="1" id="KW-0813">Transport</keyword>
<dbReference type="PANTHER" id="PTHR42711:SF17">
    <property type="entry name" value="ABC TRANSPORTER ATP-BINDING PROTEIN"/>
    <property type="match status" value="1"/>
</dbReference>
<keyword evidence="2" id="KW-0547">Nucleotide-binding</keyword>
<dbReference type="SUPFAM" id="SSF52540">
    <property type="entry name" value="P-loop containing nucleoside triphosphate hydrolases"/>
    <property type="match status" value="1"/>
</dbReference>
<evidence type="ECO:0000256" key="1">
    <source>
        <dbReference type="ARBA" id="ARBA00022448"/>
    </source>
</evidence>
<dbReference type="Proteomes" id="UP000222054">
    <property type="component" value="Unassembled WGS sequence"/>
</dbReference>
<keyword evidence="3 5" id="KW-0067">ATP-binding</keyword>
<dbReference type="InterPro" id="IPR050763">
    <property type="entry name" value="ABC_transporter_ATP-binding"/>
</dbReference>
<dbReference type="InterPro" id="IPR027417">
    <property type="entry name" value="P-loop_NTPase"/>
</dbReference>
<dbReference type="PROSITE" id="PS00211">
    <property type="entry name" value="ABC_TRANSPORTER_1"/>
    <property type="match status" value="1"/>
</dbReference>
<accession>A0A2B9DLN3</accession>
<dbReference type="GO" id="GO:0016887">
    <property type="term" value="F:ATP hydrolysis activity"/>
    <property type="evidence" value="ECO:0007669"/>
    <property type="project" value="InterPro"/>
</dbReference>
<evidence type="ECO:0000256" key="2">
    <source>
        <dbReference type="ARBA" id="ARBA00022741"/>
    </source>
</evidence>
<dbReference type="Gene3D" id="3.40.50.300">
    <property type="entry name" value="P-loop containing nucleotide triphosphate hydrolases"/>
    <property type="match status" value="1"/>
</dbReference>
<organism evidence="5 6">
    <name type="scientific">Bacillus cereus</name>
    <dbReference type="NCBI Taxonomy" id="1396"/>
    <lineage>
        <taxon>Bacteria</taxon>
        <taxon>Bacillati</taxon>
        <taxon>Bacillota</taxon>
        <taxon>Bacilli</taxon>
        <taxon>Bacillales</taxon>
        <taxon>Bacillaceae</taxon>
        <taxon>Bacillus</taxon>
        <taxon>Bacillus cereus group</taxon>
    </lineage>
</organism>
<evidence type="ECO:0000259" key="4">
    <source>
        <dbReference type="PROSITE" id="PS50893"/>
    </source>
</evidence>
<protein>
    <submittedName>
        <fullName evidence="5">ABC transporter ATP-binding protein</fullName>
    </submittedName>
</protein>